<name>A0A165M9S6_9APHY</name>
<dbReference type="Proteomes" id="UP000076727">
    <property type="component" value="Unassembled WGS sequence"/>
</dbReference>
<dbReference type="AlphaFoldDB" id="A0A165M9S6"/>
<feature type="compositionally biased region" description="Low complexity" evidence="1">
    <location>
        <begin position="27"/>
        <end position="38"/>
    </location>
</feature>
<feature type="region of interest" description="Disordered" evidence="1">
    <location>
        <begin position="24"/>
        <end position="51"/>
    </location>
</feature>
<dbReference type="OrthoDB" id="423607at2759"/>
<proteinExistence type="predicted"/>
<organism evidence="2 3">
    <name type="scientific">Daedalea quercina L-15889</name>
    <dbReference type="NCBI Taxonomy" id="1314783"/>
    <lineage>
        <taxon>Eukaryota</taxon>
        <taxon>Fungi</taxon>
        <taxon>Dikarya</taxon>
        <taxon>Basidiomycota</taxon>
        <taxon>Agaricomycotina</taxon>
        <taxon>Agaricomycetes</taxon>
        <taxon>Polyporales</taxon>
        <taxon>Fomitopsis</taxon>
    </lineage>
</organism>
<evidence type="ECO:0008006" key="4">
    <source>
        <dbReference type="Google" id="ProtNLM"/>
    </source>
</evidence>
<evidence type="ECO:0000256" key="1">
    <source>
        <dbReference type="SAM" id="MobiDB-lite"/>
    </source>
</evidence>
<sequence>MSVLDANWGRVVERNWAASLPLRDRTPSYSSQSRSSHSPSPPSSSPSPLSLSLSKRIPLDVIDSVMENVFSEANRLSIALVCKDWYTLSTQHHYPDITICSRKSCNRLLDLHAHHNGQVRRRLSDATILRIHWPKVDAEPFCDAIPLLFGPRMPGVNTLIFENCIHPPMHPTFTRGLRSSFQGIRVLAIVNFSLVNFGELRDIVLACPQADTLILRHGGCKRLGVRLLAPRSRTRGPQLRRLELCHLEASLFKALVNWFRRHTECCDHITDLSITDVTGSSVLESRRLLRVIGDSLKRLSLVDMQEPLNISGGSTITLAVNPSLLCLNIELEEGKSCPQACDFQLAKWRRILLTVPETTRSDIEVSVIEKQNLHYSDFWPTYPVYVKHLHKPYLWDLWRYKVDGHTCHLSNNCGYRTRDPVDYFQHLTGSHPTLLHMQPEASLLVKNQRDPQGIRTPFPQYTSILTCQQHELQWSLPLIQPDTPDIYSSHVTHHLCQYHKLHCTWTDMFGDKCHVDIAPPTPTALIEHISRDHWHTEHGIRLVPTPLYTHSDPALVVLVRTLLADVGDLGLDHPSTKIPWEIFSDLLRRRWCIPEVGIPTTMYLGLDYDEVTLSRYMSRVML</sequence>
<keyword evidence="3" id="KW-1185">Reference proteome</keyword>
<evidence type="ECO:0000313" key="3">
    <source>
        <dbReference type="Proteomes" id="UP000076727"/>
    </source>
</evidence>
<reference evidence="2 3" key="1">
    <citation type="journal article" date="2016" name="Mol. Biol. Evol.">
        <title>Comparative Genomics of Early-Diverging Mushroom-Forming Fungi Provides Insights into the Origins of Lignocellulose Decay Capabilities.</title>
        <authorList>
            <person name="Nagy L.G."/>
            <person name="Riley R."/>
            <person name="Tritt A."/>
            <person name="Adam C."/>
            <person name="Daum C."/>
            <person name="Floudas D."/>
            <person name="Sun H."/>
            <person name="Yadav J.S."/>
            <person name="Pangilinan J."/>
            <person name="Larsson K.H."/>
            <person name="Matsuura K."/>
            <person name="Barry K."/>
            <person name="Labutti K."/>
            <person name="Kuo R."/>
            <person name="Ohm R.A."/>
            <person name="Bhattacharya S.S."/>
            <person name="Shirouzu T."/>
            <person name="Yoshinaga Y."/>
            <person name="Martin F.M."/>
            <person name="Grigoriev I.V."/>
            <person name="Hibbett D.S."/>
        </authorList>
    </citation>
    <scope>NUCLEOTIDE SEQUENCE [LARGE SCALE GENOMIC DNA]</scope>
    <source>
        <strain evidence="2 3">L-15889</strain>
    </source>
</reference>
<accession>A0A165M9S6</accession>
<gene>
    <name evidence="2" type="ORF">DAEQUDRAFT_527587</name>
</gene>
<protein>
    <recommendedName>
        <fullName evidence="4">F-box domain-containing protein</fullName>
    </recommendedName>
</protein>
<evidence type="ECO:0000313" key="2">
    <source>
        <dbReference type="EMBL" id="KZT65407.1"/>
    </source>
</evidence>
<dbReference type="EMBL" id="KV429106">
    <property type="protein sequence ID" value="KZT65407.1"/>
    <property type="molecule type" value="Genomic_DNA"/>
</dbReference>